<evidence type="ECO:0000256" key="9">
    <source>
        <dbReference type="SAM" id="Phobius"/>
    </source>
</evidence>
<dbReference type="SMART" id="SM00714">
    <property type="entry name" value="LITAF"/>
    <property type="match status" value="1"/>
</dbReference>
<evidence type="ECO:0000313" key="11">
    <source>
        <dbReference type="Proteomes" id="UP000046392"/>
    </source>
</evidence>
<keyword evidence="6" id="KW-0862">Zinc</keyword>
<dbReference type="PANTHER" id="PTHR23292">
    <property type="entry name" value="LIPOPOLYSACCHARIDE-INDUCED TUMOR NECROSIS FACTOR-ALPHA FACTOR"/>
    <property type="match status" value="1"/>
</dbReference>
<evidence type="ECO:0000313" key="12">
    <source>
        <dbReference type="WBParaSite" id="SPAL_0000429200.1"/>
    </source>
</evidence>
<keyword evidence="7 9" id="KW-0472">Membrane</keyword>
<evidence type="ECO:0000256" key="1">
    <source>
        <dbReference type="ARBA" id="ARBA00004414"/>
    </source>
</evidence>
<dbReference type="PROSITE" id="PS51837">
    <property type="entry name" value="LITAF"/>
    <property type="match status" value="1"/>
</dbReference>
<name>A0A0N5BE66_STREA</name>
<evidence type="ECO:0000256" key="8">
    <source>
        <dbReference type="SAM" id="MobiDB-lite"/>
    </source>
</evidence>
<evidence type="ECO:0000259" key="10">
    <source>
        <dbReference type="PROSITE" id="PS51837"/>
    </source>
</evidence>
<feature type="region of interest" description="Disordered" evidence="8">
    <location>
        <begin position="1"/>
        <end position="37"/>
    </location>
</feature>
<accession>A0A0N5BE66</accession>
<dbReference type="InterPro" id="IPR006629">
    <property type="entry name" value="LITAF"/>
</dbReference>
<evidence type="ECO:0000256" key="2">
    <source>
        <dbReference type="ARBA" id="ARBA00004481"/>
    </source>
</evidence>
<keyword evidence="9" id="KW-0812">Transmembrane</keyword>
<proteinExistence type="inferred from homology"/>
<evidence type="ECO:0000256" key="3">
    <source>
        <dbReference type="ARBA" id="ARBA00004630"/>
    </source>
</evidence>
<protein>
    <submittedName>
        <fullName evidence="12">LITAF domain-containing protein</fullName>
    </submittedName>
</protein>
<evidence type="ECO:0000256" key="5">
    <source>
        <dbReference type="ARBA" id="ARBA00022723"/>
    </source>
</evidence>
<dbReference type="Proteomes" id="UP000046392">
    <property type="component" value="Unplaced"/>
</dbReference>
<reference evidence="12" key="1">
    <citation type="submission" date="2017-02" db="UniProtKB">
        <authorList>
            <consortium name="WormBaseParasite"/>
        </authorList>
    </citation>
    <scope>IDENTIFICATION</scope>
</reference>
<feature type="transmembrane region" description="Helical" evidence="9">
    <location>
        <begin position="124"/>
        <end position="146"/>
    </location>
</feature>
<organism evidence="11 12">
    <name type="scientific">Strongyloides papillosus</name>
    <name type="common">Intestinal threadworm</name>
    <dbReference type="NCBI Taxonomy" id="174720"/>
    <lineage>
        <taxon>Eukaryota</taxon>
        <taxon>Metazoa</taxon>
        <taxon>Ecdysozoa</taxon>
        <taxon>Nematoda</taxon>
        <taxon>Chromadorea</taxon>
        <taxon>Rhabditida</taxon>
        <taxon>Tylenchina</taxon>
        <taxon>Panagrolaimomorpha</taxon>
        <taxon>Strongyloidoidea</taxon>
        <taxon>Strongyloididae</taxon>
        <taxon>Strongyloides</taxon>
    </lineage>
</organism>
<dbReference type="InterPro" id="IPR037519">
    <property type="entry name" value="LITAF_fam"/>
</dbReference>
<keyword evidence="5" id="KW-0479">Metal-binding</keyword>
<dbReference type="Pfam" id="PF10601">
    <property type="entry name" value="zf-LITAF-like"/>
    <property type="match status" value="1"/>
</dbReference>
<keyword evidence="11" id="KW-1185">Reference proteome</keyword>
<feature type="domain" description="LITAF" evidence="10">
    <location>
        <begin position="73"/>
        <end position="169"/>
    </location>
</feature>
<feature type="compositionally biased region" description="Basic and acidic residues" evidence="8">
    <location>
        <begin position="1"/>
        <end position="11"/>
    </location>
</feature>
<comment type="similarity">
    <text evidence="4">Belongs to the CDIP1/LITAF family.</text>
</comment>
<dbReference type="GO" id="GO:0008270">
    <property type="term" value="F:zinc ion binding"/>
    <property type="evidence" value="ECO:0007669"/>
    <property type="project" value="TreeGrafter"/>
</dbReference>
<keyword evidence="9" id="KW-1133">Transmembrane helix</keyword>
<evidence type="ECO:0000256" key="4">
    <source>
        <dbReference type="ARBA" id="ARBA00005975"/>
    </source>
</evidence>
<dbReference type="AlphaFoldDB" id="A0A0N5BE66"/>
<dbReference type="GO" id="GO:0031902">
    <property type="term" value="C:late endosome membrane"/>
    <property type="evidence" value="ECO:0007669"/>
    <property type="project" value="UniProtKB-SubCell"/>
</dbReference>
<evidence type="ECO:0000256" key="6">
    <source>
        <dbReference type="ARBA" id="ARBA00022833"/>
    </source>
</evidence>
<sequence>MSHNKGNERTVVEPVFDDIDLEKSPPIDEPPPPYNEKASPQLNTIYPSISLATSPKQWNNGNQQVPAFTSPILTTTIVRGKCCHKKCCREELIAYSKTFFCKHCNANVQSTLSYENGKRYYRRLVLLIIISILCPIFIICLLMLLLSNRHRDITHRCPYCHTTLGIHIA</sequence>
<dbReference type="WBParaSite" id="SPAL_0000429200.1">
    <property type="protein sequence ID" value="SPAL_0000429200.1"/>
    <property type="gene ID" value="SPAL_0000429200"/>
</dbReference>
<dbReference type="PANTHER" id="PTHR23292:SF6">
    <property type="entry name" value="FI16602P1-RELATED"/>
    <property type="match status" value="1"/>
</dbReference>
<comment type="subcellular location">
    <subcellularLocation>
        <location evidence="2">Endosome membrane</location>
        <topology evidence="2">Peripheral membrane protein</topology>
    </subcellularLocation>
    <subcellularLocation>
        <location evidence="1">Late endosome membrane</location>
    </subcellularLocation>
    <subcellularLocation>
        <location evidence="3">Lysosome membrane</location>
        <topology evidence="3">Peripheral membrane protein</topology>
        <orientation evidence="3">Cytoplasmic side</orientation>
    </subcellularLocation>
</comment>
<dbReference type="GO" id="GO:0005765">
    <property type="term" value="C:lysosomal membrane"/>
    <property type="evidence" value="ECO:0007669"/>
    <property type="project" value="UniProtKB-SubCell"/>
</dbReference>
<evidence type="ECO:0000256" key="7">
    <source>
        <dbReference type="ARBA" id="ARBA00023136"/>
    </source>
</evidence>